<dbReference type="CDD" id="cd02205">
    <property type="entry name" value="CBS_pair_SF"/>
    <property type="match status" value="1"/>
</dbReference>
<evidence type="ECO:0000256" key="2">
    <source>
        <dbReference type="ARBA" id="ARBA00023122"/>
    </source>
</evidence>
<feature type="region of interest" description="Disordered" evidence="4">
    <location>
        <begin position="414"/>
        <end position="474"/>
    </location>
</feature>
<evidence type="ECO:0000259" key="5">
    <source>
        <dbReference type="PROSITE" id="PS51371"/>
    </source>
</evidence>
<feature type="compositionally biased region" description="Low complexity" evidence="4">
    <location>
        <begin position="65"/>
        <end position="77"/>
    </location>
</feature>
<keyword evidence="2 3" id="KW-0129">CBS domain</keyword>
<name>A0ABR0E7C2_ZASCE</name>
<dbReference type="PANTHER" id="PTHR13780:SF36">
    <property type="entry name" value="CBS DOMAIN-CONTAINING PROTEIN"/>
    <property type="match status" value="1"/>
</dbReference>
<dbReference type="SMART" id="SM00116">
    <property type="entry name" value="CBS"/>
    <property type="match status" value="2"/>
</dbReference>
<organism evidence="6 7">
    <name type="scientific">Zasmidium cellare</name>
    <name type="common">Wine cellar mold</name>
    <name type="synonym">Racodium cellare</name>
    <dbReference type="NCBI Taxonomy" id="395010"/>
    <lineage>
        <taxon>Eukaryota</taxon>
        <taxon>Fungi</taxon>
        <taxon>Dikarya</taxon>
        <taxon>Ascomycota</taxon>
        <taxon>Pezizomycotina</taxon>
        <taxon>Dothideomycetes</taxon>
        <taxon>Dothideomycetidae</taxon>
        <taxon>Mycosphaerellales</taxon>
        <taxon>Mycosphaerellaceae</taxon>
        <taxon>Zasmidium</taxon>
    </lineage>
</organism>
<dbReference type="Pfam" id="PF00571">
    <property type="entry name" value="CBS"/>
    <property type="match status" value="2"/>
</dbReference>
<protein>
    <recommendedName>
        <fullName evidence="5">CBS domain-containing protein</fullName>
    </recommendedName>
</protein>
<feature type="compositionally biased region" description="Pro residues" evidence="4">
    <location>
        <begin position="420"/>
        <end position="435"/>
    </location>
</feature>
<dbReference type="EMBL" id="JAXOVC010000009">
    <property type="protein sequence ID" value="KAK4497265.1"/>
    <property type="molecule type" value="Genomic_DNA"/>
</dbReference>
<accession>A0ABR0E7C2</accession>
<evidence type="ECO:0000313" key="6">
    <source>
        <dbReference type="EMBL" id="KAK4497265.1"/>
    </source>
</evidence>
<feature type="compositionally biased region" description="Polar residues" evidence="4">
    <location>
        <begin position="544"/>
        <end position="560"/>
    </location>
</feature>
<evidence type="ECO:0000256" key="4">
    <source>
        <dbReference type="SAM" id="MobiDB-lite"/>
    </source>
</evidence>
<dbReference type="PANTHER" id="PTHR13780">
    <property type="entry name" value="AMP-ACTIVATED PROTEIN KINASE, GAMMA REGULATORY SUBUNIT"/>
    <property type="match status" value="1"/>
</dbReference>
<dbReference type="InterPro" id="IPR000644">
    <property type="entry name" value="CBS_dom"/>
</dbReference>
<feature type="compositionally biased region" description="Polar residues" evidence="4">
    <location>
        <begin position="442"/>
        <end position="461"/>
    </location>
</feature>
<feature type="domain" description="CBS" evidence="5">
    <location>
        <begin position="301"/>
        <end position="358"/>
    </location>
</feature>
<sequence length="576" mass="62107">MAQSSSQASPSSSSVNATSHPGQAGHPLAPQQQKQSPVIRPSSISTSALSSASTTPLPTPRKESSSLNPSPSVSKRSSFAENLNTRYPGSPRAQRTHSFSGQALTELLMHPSNKLNGADEKFKGRDWRTIQVQEIIDPNETRFVELDTSIEDTTKLLVRSGAPNVVLVRDSRKTKTAIGTFDFSDLNAYLLLVLGITQPDEEAVQIAEKARTGDAIPLKDIQHHLGGHEEPAFIPTNATLTQAMEILGGGHHRVVINKEGTSEAVGVLSQLRLVRFFWDNHQSFAATEKLYQLTLKELQLGAKEVLAINGDKPLADALRLMHTEGITSLPVLDQQRNVVGNISHVDVRLLTDTSAIPLLSGTCIHFISVILSERGMMDGKDSYPVFHVTHWSTLAHTVAKLCATRSHRMWIVDAPSPNTSVPPSPGPNHAAPPPNLHNSPNIQHNTPITTPARSGSVNEQMTPGPPYTSVNPGVTISSGQLPGAVMSGRLSGVVSLTDILNLFARASGLHPGDPEETRRRRRQSSSSSVRPSIDGGRPSMDSLRVSQDLSKSQTELSKSIEQLGRSSSKSSMSGRR</sequence>
<reference evidence="6 7" key="1">
    <citation type="journal article" date="2023" name="G3 (Bethesda)">
        <title>A chromosome-level genome assembly of Zasmidium syzygii isolated from banana leaves.</title>
        <authorList>
            <person name="van Westerhoven A.C."/>
            <person name="Mehrabi R."/>
            <person name="Talebi R."/>
            <person name="Steentjes M.B.F."/>
            <person name="Corcolon B."/>
            <person name="Chong P.A."/>
            <person name="Kema G.H.J."/>
            <person name="Seidl M.F."/>
        </authorList>
    </citation>
    <scope>NUCLEOTIDE SEQUENCE [LARGE SCALE GENOMIC DNA]</scope>
    <source>
        <strain evidence="6 7">P124</strain>
    </source>
</reference>
<feature type="region of interest" description="Disordered" evidence="4">
    <location>
        <begin position="507"/>
        <end position="576"/>
    </location>
</feature>
<dbReference type="InterPro" id="IPR046342">
    <property type="entry name" value="CBS_dom_sf"/>
</dbReference>
<feature type="compositionally biased region" description="Low complexity" evidence="4">
    <location>
        <begin position="566"/>
        <end position="576"/>
    </location>
</feature>
<dbReference type="PROSITE" id="PS51371">
    <property type="entry name" value="CBS"/>
    <property type="match status" value="1"/>
</dbReference>
<feature type="region of interest" description="Disordered" evidence="4">
    <location>
        <begin position="1"/>
        <end position="97"/>
    </location>
</feature>
<evidence type="ECO:0000313" key="7">
    <source>
        <dbReference type="Proteomes" id="UP001305779"/>
    </source>
</evidence>
<dbReference type="Proteomes" id="UP001305779">
    <property type="component" value="Unassembled WGS sequence"/>
</dbReference>
<evidence type="ECO:0000256" key="1">
    <source>
        <dbReference type="ARBA" id="ARBA00022737"/>
    </source>
</evidence>
<gene>
    <name evidence="6" type="ORF">PRZ48_011715</name>
</gene>
<evidence type="ECO:0000256" key="3">
    <source>
        <dbReference type="PROSITE-ProRule" id="PRU00703"/>
    </source>
</evidence>
<feature type="compositionally biased region" description="Low complexity" evidence="4">
    <location>
        <begin position="1"/>
        <end position="14"/>
    </location>
</feature>
<keyword evidence="1" id="KW-0677">Repeat</keyword>
<proteinExistence type="predicted"/>
<dbReference type="InterPro" id="IPR050511">
    <property type="entry name" value="AMPK_gamma/SDS23_families"/>
</dbReference>
<feature type="compositionally biased region" description="Low complexity" evidence="4">
    <location>
        <begin position="39"/>
        <end position="56"/>
    </location>
</feature>
<dbReference type="SUPFAM" id="SSF54631">
    <property type="entry name" value="CBS-domain pair"/>
    <property type="match status" value="2"/>
</dbReference>
<dbReference type="Gene3D" id="3.10.580.10">
    <property type="entry name" value="CBS-domain"/>
    <property type="match status" value="2"/>
</dbReference>
<keyword evidence="7" id="KW-1185">Reference proteome</keyword>
<comment type="caution">
    <text evidence="6">The sequence shown here is derived from an EMBL/GenBank/DDBJ whole genome shotgun (WGS) entry which is preliminary data.</text>
</comment>